<organism evidence="1 2">
    <name type="scientific">Hydrogenophaga pseudoflava</name>
    <name type="common">Pseudomonas carboxydoflava</name>
    <dbReference type="NCBI Taxonomy" id="47421"/>
    <lineage>
        <taxon>Bacteria</taxon>
        <taxon>Pseudomonadati</taxon>
        <taxon>Pseudomonadota</taxon>
        <taxon>Betaproteobacteria</taxon>
        <taxon>Burkholderiales</taxon>
        <taxon>Comamonadaceae</taxon>
        <taxon>Hydrogenophaga</taxon>
    </lineage>
</organism>
<accession>A0A4P6X5T7</accession>
<gene>
    <name evidence="1" type="ORF">HPF_15825</name>
</gene>
<proteinExistence type="predicted"/>
<reference evidence="1 2" key="1">
    <citation type="submission" date="2019-03" db="EMBL/GenBank/DDBJ databases">
        <authorList>
            <person name="Sebastian G."/>
            <person name="Baumann P."/>
            <person name="Ruckert C."/>
            <person name="Kalinowski J."/>
            <person name="Nebel B."/>
            <person name="Takors R."/>
            <person name="Blombach B."/>
        </authorList>
    </citation>
    <scope>NUCLEOTIDE SEQUENCE [LARGE SCALE GENOMIC DNA]</scope>
    <source>
        <strain evidence="1 2">DSM 1084</strain>
    </source>
</reference>
<evidence type="ECO:0000313" key="1">
    <source>
        <dbReference type="EMBL" id="QBM29161.1"/>
    </source>
</evidence>
<dbReference type="Proteomes" id="UP000293912">
    <property type="component" value="Chromosome"/>
</dbReference>
<keyword evidence="2" id="KW-1185">Reference proteome</keyword>
<name>A0A4P6X5T7_HYDPS</name>
<protein>
    <submittedName>
        <fullName evidence="1">Uncharacterized protein</fullName>
    </submittedName>
</protein>
<dbReference type="KEGG" id="hpse:HPF_15825"/>
<dbReference type="RefSeq" id="WP_133157146.1">
    <property type="nucleotide sequence ID" value="NZ_CP037867.1"/>
</dbReference>
<dbReference type="EMBL" id="CP037867">
    <property type="protein sequence ID" value="QBM29161.1"/>
    <property type="molecule type" value="Genomic_DNA"/>
</dbReference>
<sequence>MDNKTPANACHRCGATAYRPVIARDASGAMTPSGAYRCVQCKLEFTSIDQWRLSGPANSASSWTQGRSAA</sequence>
<evidence type="ECO:0000313" key="2">
    <source>
        <dbReference type="Proteomes" id="UP000293912"/>
    </source>
</evidence>
<dbReference type="AlphaFoldDB" id="A0A4P6X5T7"/>